<dbReference type="Proteomes" id="UP000431922">
    <property type="component" value="Unassembled WGS sequence"/>
</dbReference>
<evidence type="ECO:0000256" key="2">
    <source>
        <dbReference type="ARBA" id="ARBA00022723"/>
    </source>
</evidence>
<dbReference type="EMBL" id="WTYL01000006">
    <property type="protein sequence ID" value="MXP45772.1"/>
    <property type="molecule type" value="Genomic_DNA"/>
</dbReference>
<dbReference type="InterPro" id="IPR017941">
    <property type="entry name" value="Rieske_2Fe-2S"/>
</dbReference>
<organism evidence="7 8">
    <name type="scientific">Allopontixanthobacter sediminis</name>
    <dbReference type="NCBI Taxonomy" id="1689985"/>
    <lineage>
        <taxon>Bacteria</taxon>
        <taxon>Pseudomonadati</taxon>
        <taxon>Pseudomonadota</taxon>
        <taxon>Alphaproteobacteria</taxon>
        <taxon>Sphingomonadales</taxon>
        <taxon>Erythrobacteraceae</taxon>
        <taxon>Allopontixanthobacter</taxon>
    </lineage>
</organism>
<dbReference type="SUPFAM" id="SSF50022">
    <property type="entry name" value="ISP domain"/>
    <property type="match status" value="1"/>
</dbReference>
<keyword evidence="8" id="KW-1185">Reference proteome</keyword>
<feature type="domain" description="Rieske" evidence="6">
    <location>
        <begin position="9"/>
        <end position="111"/>
    </location>
</feature>
<dbReference type="Pfam" id="PF19112">
    <property type="entry name" value="VanA_C"/>
    <property type="match status" value="1"/>
</dbReference>
<dbReference type="InterPro" id="IPR036922">
    <property type="entry name" value="Rieske_2Fe-2S_sf"/>
</dbReference>
<accession>A0A845B8I9</accession>
<gene>
    <name evidence="7" type="ORF">GRI65_15075</name>
</gene>
<evidence type="ECO:0000313" key="7">
    <source>
        <dbReference type="EMBL" id="MXP45772.1"/>
    </source>
</evidence>
<proteinExistence type="predicted"/>
<dbReference type="RefSeq" id="WP_160757413.1">
    <property type="nucleotide sequence ID" value="NZ_WTYL01000006.1"/>
</dbReference>
<evidence type="ECO:0000256" key="1">
    <source>
        <dbReference type="ARBA" id="ARBA00022714"/>
    </source>
</evidence>
<dbReference type="InterPro" id="IPR044043">
    <property type="entry name" value="VanA_C_cat"/>
</dbReference>
<keyword evidence="3" id="KW-0560">Oxidoreductase</keyword>
<evidence type="ECO:0000256" key="3">
    <source>
        <dbReference type="ARBA" id="ARBA00023002"/>
    </source>
</evidence>
<dbReference type="AlphaFoldDB" id="A0A845B8I9"/>
<dbReference type="GO" id="GO:0051537">
    <property type="term" value="F:2 iron, 2 sulfur cluster binding"/>
    <property type="evidence" value="ECO:0007669"/>
    <property type="project" value="UniProtKB-KW"/>
</dbReference>
<dbReference type="PANTHER" id="PTHR21266">
    <property type="entry name" value="IRON-SULFUR DOMAIN CONTAINING PROTEIN"/>
    <property type="match status" value="1"/>
</dbReference>
<comment type="caution">
    <text evidence="7">The sequence shown here is derived from an EMBL/GenBank/DDBJ whole genome shotgun (WGS) entry which is preliminary data.</text>
</comment>
<evidence type="ECO:0000259" key="6">
    <source>
        <dbReference type="PROSITE" id="PS51296"/>
    </source>
</evidence>
<dbReference type="Pfam" id="PF00355">
    <property type="entry name" value="Rieske"/>
    <property type="match status" value="1"/>
</dbReference>
<dbReference type="OrthoDB" id="7418829at2"/>
<dbReference type="Gene3D" id="2.102.10.10">
    <property type="entry name" value="Rieske [2Fe-2S] iron-sulphur domain"/>
    <property type="match status" value="1"/>
</dbReference>
<dbReference type="PANTHER" id="PTHR21266:SF60">
    <property type="entry name" value="3-KETOSTEROID-9-ALPHA-MONOOXYGENASE, OXYGENASE COMPONENT"/>
    <property type="match status" value="1"/>
</dbReference>
<protein>
    <submittedName>
        <fullName evidence="7">Rieske 2Fe-2S domain-containing protein</fullName>
    </submittedName>
</protein>
<name>A0A845B8I9_9SPHN</name>
<dbReference type="SUPFAM" id="SSF55961">
    <property type="entry name" value="Bet v1-like"/>
    <property type="match status" value="1"/>
</dbReference>
<evidence type="ECO:0000313" key="8">
    <source>
        <dbReference type="Proteomes" id="UP000431922"/>
    </source>
</evidence>
<evidence type="ECO:0000256" key="5">
    <source>
        <dbReference type="ARBA" id="ARBA00023014"/>
    </source>
</evidence>
<dbReference type="CDD" id="cd08878">
    <property type="entry name" value="RHO_alpha_C_DMO-like"/>
    <property type="match status" value="1"/>
</dbReference>
<reference evidence="7 8" key="1">
    <citation type="submission" date="2019-12" db="EMBL/GenBank/DDBJ databases">
        <title>Genomic-based taxomic classification of the family Erythrobacteraceae.</title>
        <authorList>
            <person name="Xu L."/>
        </authorList>
    </citation>
    <scope>NUCLEOTIDE SEQUENCE [LARGE SCALE GENOMIC DNA]</scope>
    <source>
        <strain evidence="7 8">KCTC 42453</strain>
    </source>
</reference>
<keyword evidence="4" id="KW-0408">Iron</keyword>
<dbReference type="GO" id="GO:0016491">
    <property type="term" value="F:oxidoreductase activity"/>
    <property type="evidence" value="ECO:0007669"/>
    <property type="project" value="UniProtKB-KW"/>
</dbReference>
<keyword evidence="1" id="KW-0001">2Fe-2S</keyword>
<sequence>MKTWVENAWYVAGWDAEIDATPMARTICGVPMMFYRKLDRTVVAMRDACPHRMLPLSMGIKEGDSIRCKYHGLKLGPDGVAQEMPLKSDKVNTRVCAETFVVYERHRFIWVWIGEKAKADPTLIPDLWPCSEVSWTFDGGYYHVECDYRLMIDNLMDLTHETYVHSGSIGQPELMEAPLECEVEGDTVRLWRWMPGIDAPPFWRSALKKDGPVDRWQVCQFLLPSSVMIDVGVAPVDAGATLEDHDQGVRGMVIDCMTPEDEHNHHYFWGMARNFDIDDPGFTARFKTQQGGVFAEDKVILEAQQQAIAANPGLKLNAYSIDQGGVRARQIINRKMTAQGGNPE</sequence>
<keyword evidence="5" id="KW-0411">Iron-sulfur</keyword>
<keyword evidence="2" id="KW-0479">Metal-binding</keyword>
<dbReference type="InterPro" id="IPR050584">
    <property type="entry name" value="Cholesterol_7-desaturase"/>
</dbReference>
<dbReference type="PROSITE" id="PS51296">
    <property type="entry name" value="RIESKE"/>
    <property type="match status" value="1"/>
</dbReference>
<dbReference type="Gene3D" id="3.90.380.10">
    <property type="entry name" value="Naphthalene 1,2-dioxygenase Alpha Subunit, Chain A, domain 1"/>
    <property type="match status" value="1"/>
</dbReference>
<evidence type="ECO:0000256" key="4">
    <source>
        <dbReference type="ARBA" id="ARBA00023004"/>
    </source>
</evidence>
<dbReference type="GO" id="GO:0046872">
    <property type="term" value="F:metal ion binding"/>
    <property type="evidence" value="ECO:0007669"/>
    <property type="project" value="UniProtKB-KW"/>
</dbReference>